<evidence type="ECO:0000313" key="4">
    <source>
        <dbReference type="EMBL" id="MEF2256289.1"/>
    </source>
</evidence>
<name>A0ABU7V9C9_9MICO</name>
<proteinExistence type="predicted"/>
<dbReference type="Gene3D" id="3.40.50.2300">
    <property type="match status" value="2"/>
</dbReference>
<protein>
    <submittedName>
        <fullName evidence="4">Substrate-binding domain-containing protein</fullName>
    </submittedName>
</protein>
<dbReference type="InterPro" id="IPR050555">
    <property type="entry name" value="Bact_Solute-Bind_Prot2"/>
</dbReference>
<dbReference type="SUPFAM" id="SSF53822">
    <property type="entry name" value="Periplasmic binding protein-like I"/>
    <property type="match status" value="1"/>
</dbReference>
<dbReference type="InterPro" id="IPR028082">
    <property type="entry name" value="Peripla_BP_I"/>
</dbReference>
<feature type="domain" description="Periplasmic binding protein" evidence="3">
    <location>
        <begin position="58"/>
        <end position="326"/>
    </location>
</feature>
<comment type="subcellular location">
    <subcellularLocation>
        <location evidence="1">Cell envelope</location>
    </subcellularLocation>
</comment>
<gene>
    <name evidence="4" type="ORF">V2V91_14285</name>
</gene>
<accession>A0ABU7V9C9</accession>
<evidence type="ECO:0000259" key="3">
    <source>
        <dbReference type="Pfam" id="PF13407"/>
    </source>
</evidence>
<dbReference type="EMBL" id="JAZHOV010000010">
    <property type="protein sequence ID" value="MEF2256289.1"/>
    <property type="molecule type" value="Genomic_DNA"/>
</dbReference>
<dbReference type="RefSeq" id="WP_331792361.1">
    <property type="nucleotide sequence ID" value="NZ_BAAAUO010000006.1"/>
</dbReference>
<evidence type="ECO:0000313" key="5">
    <source>
        <dbReference type="Proteomes" id="UP001351900"/>
    </source>
</evidence>
<organism evidence="4 5">
    <name type="scientific">Microbacterium schleiferi</name>
    <dbReference type="NCBI Taxonomy" id="69362"/>
    <lineage>
        <taxon>Bacteria</taxon>
        <taxon>Bacillati</taxon>
        <taxon>Actinomycetota</taxon>
        <taxon>Actinomycetes</taxon>
        <taxon>Micrococcales</taxon>
        <taxon>Microbacteriaceae</taxon>
        <taxon>Microbacterium</taxon>
    </lineage>
</organism>
<keyword evidence="2" id="KW-0732">Signal</keyword>
<comment type="caution">
    <text evidence="4">The sequence shown here is derived from an EMBL/GenBank/DDBJ whole genome shotgun (WGS) entry which is preliminary data.</text>
</comment>
<reference evidence="4 5" key="1">
    <citation type="submission" date="2024-01" db="EMBL/GenBank/DDBJ databases">
        <title>the genome sequence of strain Microbacterium schleiferi NBRC 15075.</title>
        <authorList>
            <person name="Ding Y."/>
            <person name="Zhang G."/>
        </authorList>
    </citation>
    <scope>NUCLEOTIDE SEQUENCE [LARGE SCALE GENOMIC DNA]</scope>
    <source>
        <strain evidence="4 5">NBRC 15075</strain>
    </source>
</reference>
<evidence type="ECO:0000256" key="1">
    <source>
        <dbReference type="ARBA" id="ARBA00004196"/>
    </source>
</evidence>
<dbReference type="Pfam" id="PF13407">
    <property type="entry name" value="Peripla_BP_4"/>
    <property type="match status" value="1"/>
</dbReference>
<evidence type="ECO:0000256" key="2">
    <source>
        <dbReference type="ARBA" id="ARBA00022729"/>
    </source>
</evidence>
<keyword evidence="5" id="KW-1185">Reference proteome</keyword>
<sequence>MIPLTISVALVVGGCTAGLAPSPTPEPVGTYERTQPDFDVTGAVGISMASDADAVGRDSGEPMADLLTQWGADVELAYASRNAQTQEEQIDAMIDAGVEVLLVQPVDEFGLSDVLARAAGAEIAVVAYDRLVWNTPDTDFYVGFDNFQVAADVATATLAGLGLANLEGEPSTVPPDPVAVEVFAGPANDAFFGFGFNGMVKKILAFAQADGRVFYPAGDPTPDTSATDIDNVSDIADRLSAVTPQLDRGEPLGIAAISDDIAAEVIDELKRDGYTPGEEWPIVVGAGGGADGLRAVRRGDQFATILLDERALHETAAAVVASLLNGAFPESLVVDGYGYNNDAELVPTYLVEPITVTQANLSGIVFGSGYLTPGDLDD</sequence>
<dbReference type="PANTHER" id="PTHR30036:SF1">
    <property type="entry name" value="D-XYLOSE-BINDING PERIPLASMIC PROTEIN"/>
    <property type="match status" value="1"/>
</dbReference>
<dbReference type="PANTHER" id="PTHR30036">
    <property type="entry name" value="D-XYLOSE-BINDING PERIPLASMIC PROTEIN"/>
    <property type="match status" value="1"/>
</dbReference>
<dbReference type="InterPro" id="IPR025997">
    <property type="entry name" value="SBP_2_dom"/>
</dbReference>
<dbReference type="Proteomes" id="UP001351900">
    <property type="component" value="Unassembled WGS sequence"/>
</dbReference>